<dbReference type="InterPro" id="IPR001611">
    <property type="entry name" value="Leu-rich_rpt"/>
</dbReference>
<feature type="signal peptide" evidence="1">
    <location>
        <begin position="1"/>
        <end position="24"/>
    </location>
</feature>
<sequence>MTIIIKNIIYLFFGLGHISILSQATPINNTSSSETQQDCQTLIEIYKHFKLKLPPFANDNNQNCCSYEARLAASKVSTYGTTDWMCDSSNSRINTIILQGRNIDTDVPWDLFQKLDKLEVLHLYDNKLTGEIKGDLRETFPNLQQLRLQNNNLSGYLPTYLPPKLETFIYW</sequence>
<accession>A0A1Y2A5A3</accession>
<evidence type="ECO:0000256" key="1">
    <source>
        <dbReference type="SAM" id="SignalP"/>
    </source>
</evidence>
<dbReference type="SUPFAM" id="SSF52058">
    <property type="entry name" value="L domain-like"/>
    <property type="match status" value="1"/>
</dbReference>
<dbReference type="PANTHER" id="PTHR48010">
    <property type="entry name" value="OS05G0588300 PROTEIN"/>
    <property type="match status" value="1"/>
</dbReference>
<dbReference type="Proteomes" id="UP000193920">
    <property type="component" value="Unassembled WGS sequence"/>
</dbReference>
<dbReference type="EMBL" id="MCOG01000328">
    <property type="protein sequence ID" value="ORY17205.1"/>
    <property type="molecule type" value="Genomic_DNA"/>
</dbReference>
<dbReference type="STRING" id="1754190.A0A1Y2A5A3"/>
<evidence type="ECO:0008006" key="4">
    <source>
        <dbReference type="Google" id="ProtNLM"/>
    </source>
</evidence>
<dbReference type="OrthoDB" id="2143199at2759"/>
<organism evidence="2 3">
    <name type="scientific">Neocallimastix californiae</name>
    <dbReference type="NCBI Taxonomy" id="1754190"/>
    <lineage>
        <taxon>Eukaryota</taxon>
        <taxon>Fungi</taxon>
        <taxon>Fungi incertae sedis</taxon>
        <taxon>Chytridiomycota</taxon>
        <taxon>Chytridiomycota incertae sedis</taxon>
        <taxon>Neocallimastigomycetes</taxon>
        <taxon>Neocallimastigales</taxon>
        <taxon>Neocallimastigaceae</taxon>
        <taxon>Neocallimastix</taxon>
    </lineage>
</organism>
<dbReference type="PANTHER" id="PTHR48010:SF58">
    <property type="entry name" value="RECEPTOR PROTEIN KINASE-LIKE PROTEIN ZAR1"/>
    <property type="match status" value="1"/>
</dbReference>
<comment type="caution">
    <text evidence="2">The sequence shown here is derived from an EMBL/GenBank/DDBJ whole genome shotgun (WGS) entry which is preliminary data.</text>
</comment>
<evidence type="ECO:0000313" key="3">
    <source>
        <dbReference type="Proteomes" id="UP000193920"/>
    </source>
</evidence>
<evidence type="ECO:0000313" key="2">
    <source>
        <dbReference type="EMBL" id="ORY17205.1"/>
    </source>
</evidence>
<keyword evidence="3" id="KW-1185">Reference proteome</keyword>
<dbReference type="Gene3D" id="3.80.10.10">
    <property type="entry name" value="Ribonuclease Inhibitor"/>
    <property type="match status" value="1"/>
</dbReference>
<proteinExistence type="predicted"/>
<dbReference type="Pfam" id="PF13855">
    <property type="entry name" value="LRR_8"/>
    <property type="match status" value="1"/>
</dbReference>
<gene>
    <name evidence="2" type="ORF">LY90DRAFT_171513</name>
</gene>
<protein>
    <recommendedName>
        <fullName evidence="4">L domain-like protein</fullName>
    </recommendedName>
</protein>
<reference evidence="2 3" key="1">
    <citation type="submission" date="2016-08" db="EMBL/GenBank/DDBJ databases">
        <title>A Parts List for Fungal Cellulosomes Revealed by Comparative Genomics.</title>
        <authorList>
            <consortium name="DOE Joint Genome Institute"/>
            <person name="Haitjema C.H."/>
            <person name="Gilmore S.P."/>
            <person name="Henske J.K."/>
            <person name="Solomon K.V."/>
            <person name="De Groot R."/>
            <person name="Kuo A."/>
            <person name="Mondo S.J."/>
            <person name="Salamov A.A."/>
            <person name="Labutti K."/>
            <person name="Zhao Z."/>
            <person name="Chiniquy J."/>
            <person name="Barry K."/>
            <person name="Brewer H.M."/>
            <person name="Purvine S.O."/>
            <person name="Wright A.T."/>
            <person name="Boxma B."/>
            <person name="Van Alen T."/>
            <person name="Hackstein J.H."/>
            <person name="Baker S.E."/>
            <person name="Grigoriev I.V."/>
            <person name="O'Malley M.A."/>
        </authorList>
    </citation>
    <scope>NUCLEOTIDE SEQUENCE [LARGE SCALE GENOMIC DNA]</scope>
    <source>
        <strain evidence="2 3">G1</strain>
    </source>
</reference>
<feature type="chain" id="PRO_5012033623" description="L domain-like protein" evidence="1">
    <location>
        <begin position="25"/>
        <end position="171"/>
    </location>
</feature>
<dbReference type="InterPro" id="IPR032675">
    <property type="entry name" value="LRR_dom_sf"/>
</dbReference>
<keyword evidence="1" id="KW-0732">Signal</keyword>
<dbReference type="AlphaFoldDB" id="A0A1Y2A5A3"/>
<name>A0A1Y2A5A3_9FUNG</name>
<dbReference type="InterPro" id="IPR050994">
    <property type="entry name" value="At_inactive_RLKs"/>
</dbReference>